<accession>A0A094YQ85</accession>
<dbReference type="AlphaFoldDB" id="A0A094YQ85"/>
<proteinExistence type="predicted"/>
<sequence>MKKITALFVLGIAALTMVACSNDEVTEEQPKDEDNKNHTLEEIIDDPVVELSESEFLLSGSVDSNNRNSIVQSISVPQGTDVIEIENGGVVVTVHEGSFSNLKVAFQDVSSDISFETAIMSDKRALENAELENNIEVIEIDLKGYPILGDFQVYFYGDKSDVYYHRLFTEDEEGKRLRVSIEIPKNINLEEGKRLTQLSIVCNINSETFNF</sequence>
<evidence type="ECO:0000256" key="1">
    <source>
        <dbReference type="SAM" id="SignalP"/>
    </source>
</evidence>
<gene>
    <name evidence="2" type="ORF">BALCAV_0221145</name>
</gene>
<comment type="caution">
    <text evidence="2">The sequence shown here is derived from an EMBL/GenBank/DDBJ whole genome shotgun (WGS) entry which is preliminary data.</text>
</comment>
<keyword evidence="1" id="KW-0732">Signal</keyword>
<protein>
    <recommendedName>
        <fullName evidence="4">Lipoprotein</fullName>
    </recommendedName>
</protein>
<dbReference type="EMBL" id="ALPT02000118">
    <property type="protein sequence ID" value="KGA95637.1"/>
    <property type="molecule type" value="Genomic_DNA"/>
</dbReference>
<feature type="signal peptide" evidence="1">
    <location>
        <begin position="1"/>
        <end position="21"/>
    </location>
</feature>
<reference evidence="2 3" key="1">
    <citation type="journal article" date="2014" name="Genome Announc.">
        <title>Draft Genome Sequence of Bacillus alcalophilus AV1934, a Classic Alkaliphile Isolated from Human Feces in 1934.</title>
        <authorList>
            <person name="Attie O."/>
            <person name="Jayaprakash A."/>
            <person name="Shah H."/>
            <person name="Paulsen I.T."/>
            <person name="Morino M."/>
            <person name="Takahashi Y."/>
            <person name="Narumi I."/>
            <person name="Sachidanandam R."/>
            <person name="Satoh K."/>
            <person name="Ito M."/>
            <person name="Krulwich T.A."/>
        </authorList>
    </citation>
    <scope>NUCLEOTIDE SEQUENCE [LARGE SCALE GENOMIC DNA]</scope>
    <source>
        <strain evidence="2 3">AV1934</strain>
    </source>
</reference>
<organism evidence="2 3">
    <name type="scientific">Alkalihalobacillus alcalophilus ATCC 27647 = CGMCC 1.3604</name>
    <dbReference type="NCBI Taxonomy" id="1218173"/>
    <lineage>
        <taxon>Bacteria</taxon>
        <taxon>Bacillati</taxon>
        <taxon>Bacillota</taxon>
        <taxon>Bacilli</taxon>
        <taxon>Bacillales</taxon>
        <taxon>Bacillaceae</taxon>
        <taxon>Alkalihalobacillus</taxon>
    </lineage>
</organism>
<evidence type="ECO:0000313" key="2">
    <source>
        <dbReference type="EMBL" id="KGA95637.1"/>
    </source>
</evidence>
<dbReference type="PROSITE" id="PS51257">
    <property type="entry name" value="PROKAR_LIPOPROTEIN"/>
    <property type="match status" value="1"/>
</dbReference>
<dbReference type="RefSeq" id="WP_040324278.1">
    <property type="nucleotide sequence ID" value="NZ_ALPT02000118.1"/>
</dbReference>
<evidence type="ECO:0008006" key="4">
    <source>
        <dbReference type="Google" id="ProtNLM"/>
    </source>
</evidence>
<feature type="chain" id="PRO_5038858807" description="Lipoprotein" evidence="1">
    <location>
        <begin position="22"/>
        <end position="211"/>
    </location>
</feature>
<evidence type="ECO:0000313" key="3">
    <source>
        <dbReference type="Proteomes" id="UP000002754"/>
    </source>
</evidence>
<dbReference type="Proteomes" id="UP000002754">
    <property type="component" value="Unassembled WGS sequence"/>
</dbReference>
<name>A0A094YQ85_ALKAL</name>
<keyword evidence="3" id="KW-1185">Reference proteome</keyword>